<dbReference type="InterPro" id="IPR005545">
    <property type="entry name" value="YCII"/>
</dbReference>
<dbReference type="SUPFAM" id="SSF54909">
    <property type="entry name" value="Dimeric alpha+beta barrel"/>
    <property type="match status" value="1"/>
</dbReference>
<gene>
    <name evidence="3" type="ORF">SM116_14935</name>
</gene>
<feature type="domain" description="YCII-related" evidence="2">
    <location>
        <begin position="1"/>
        <end position="109"/>
    </location>
</feature>
<keyword evidence="4" id="KW-1185">Reference proteome</keyword>
<evidence type="ECO:0000313" key="3">
    <source>
        <dbReference type="EMBL" id="WPR89040.1"/>
    </source>
</evidence>
<organism evidence="3 4">
    <name type="scientific">Microbacterium rhizosphaerae</name>
    <dbReference type="NCBI Taxonomy" id="1678237"/>
    <lineage>
        <taxon>Bacteria</taxon>
        <taxon>Bacillati</taxon>
        <taxon>Actinomycetota</taxon>
        <taxon>Actinomycetes</taxon>
        <taxon>Micrococcales</taxon>
        <taxon>Microbacteriaceae</taxon>
        <taxon>Microbacterium</taxon>
    </lineage>
</organism>
<dbReference type="EMBL" id="CP139368">
    <property type="protein sequence ID" value="WPR89040.1"/>
    <property type="molecule type" value="Genomic_DNA"/>
</dbReference>
<dbReference type="InterPro" id="IPR011008">
    <property type="entry name" value="Dimeric_a/b-barrel"/>
</dbReference>
<dbReference type="RefSeq" id="WP_320941757.1">
    <property type="nucleotide sequence ID" value="NZ_BAABEU010000001.1"/>
</dbReference>
<evidence type="ECO:0000256" key="1">
    <source>
        <dbReference type="ARBA" id="ARBA00007689"/>
    </source>
</evidence>
<dbReference type="PANTHER" id="PTHR35174:SF3">
    <property type="entry name" value="BLL7171 PROTEIN"/>
    <property type="match status" value="1"/>
</dbReference>
<reference evidence="3 4" key="1">
    <citation type="submission" date="2023-11" db="EMBL/GenBank/DDBJ databases">
        <title>Genome sequence of Microbacterium rhizosphaerae KACC 19337.</title>
        <authorList>
            <person name="Choi H."/>
            <person name="Kim S."/>
            <person name="Kim Y."/>
            <person name="Kwon S.-W."/>
            <person name="Heo J."/>
        </authorList>
    </citation>
    <scope>NUCLEOTIDE SEQUENCE [LARGE SCALE GENOMIC DNA]</scope>
    <source>
        <strain evidence="3 4">KACC 19337</strain>
    </source>
</reference>
<evidence type="ECO:0000313" key="4">
    <source>
        <dbReference type="Proteomes" id="UP001323798"/>
    </source>
</evidence>
<proteinExistence type="inferred from homology"/>
<evidence type="ECO:0000259" key="2">
    <source>
        <dbReference type="Pfam" id="PF03795"/>
    </source>
</evidence>
<sequence length="114" mass="12717">MRFLMLVVADPDLQNPDPEPMPIESWVNEMVERGVDITGERLRPPADATTVRRRGGELVVTDGPFAETREYIAGFDILEVADLDEAVEVASKHPMSALGTIELRPYWPLELDLG</sequence>
<dbReference type="PANTHER" id="PTHR35174">
    <property type="entry name" value="BLL7171 PROTEIN-RELATED"/>
    <property type="match status" value="1"/>
</dbReference>
<protein>
    <submittedName>
        <fullName evidence="3">YciI family protein</fullName>
    </submittedName>
</protein>
<dbReference type="Gene3D" id="3.30.70.1060">
    <property type="entry name" value="Dimeric alpha+beta barrel"/>
    <property type="match status" value="1"/>
</dbReference>
<accession>A0ABZ0SKL4</accession>
<comment type="similarity">
    <text evidence="1">Belongs to the YciI family.</text>
</comment>
<dbReference type="Proteomes" id="UP001323798">
    <property type="component" value="Chromosome"/>
</dbReference>
<name>A0ABZ0SKL4_9MICO</name>
<dbReference type="Pfam" id="PF03795">
    <property type="entry name" value="YCII"/>
    <property type="match status" value="1"/>
</dbReference>